<comment type="caution">
    <text evidence="1">The sequence shown here is derived from an EMBL/GenBank/DDBJ whole genome shotgun (WGS) entry which is preliminary data.</text>
</comment>
<sequence length="794" mass="88694">MTSDIDSRQSDLAKRVEARRVRKEEIAKQLAALQREQAELSQESETENQSTPLPQSPTRKRKSDVLAEASPVKSKLVARDDTLDVRPHEKRKLEFSRSLINKAKPEASFHGTGASKTSCHDRQTDREDHRGSSHRSERKPERDEHIGSSRGHDRSSAGRNAASGPSRDRLSTMSTNLHAHSSKRPNNLAKKEDADVKPSLLSTSLATRRRQGDDDSQGEDSKDQGRFGKRDAEDLTVLEDLETGPTEFGRDPEGMAEWTWVEPNSGINLRQRYISHNDVQELMTSRYYLSPSRLYSVIRLSKDRQHYDIPLDSDWVTVAIVCGKSELKSINTGTGRTTQKDDSDEEEEQDVKSKSPKNKIKAKTEPGEGFQDVKKKTRKFVTLRLCSLPTKASRKGTSIGGDTMLNLLLFEADSERKSTNKGVVTHHYRGGSGGAYEKWWKLDVGSVIGIIAPKVLKPWGKTNQAPNPHSHPLGLTPSSAEDIFHIGKSQDLGQCEATKRDGNRCDDWIDKRISKHCDYHVHNSIKSGKVSRAEFASSTSGFELRAKPSGKVKDEYDPIRKTGLLPRNGGVDWRKLQFENNAGGQAYIVGGKMISGNRSAFADEFVHERLGREKGRKLKRRKDDKAEEEALQRLLAGEMASGTTGAKYLRTIQELNNSKDKDKTSDKRTGASRNQDTDDAEDKPITGMPFKIETIRKIGFNPAAYNDPLQGQRVSEETNRTLEELRERTRSVSSIKLGRMPGHKLSNVINPLLQRSTASGNADEEKDEQEEEGEDMVDLGTSDVEDNGDSMVDL</sequence>
<keyword evidence="2" id="KW-1185">Reference proteome</keyword>
<evidence type="ECO:0000313" key="2">
    <source>
        <dbReference type="Proteomes" id="UP001243375"/>
    </source>
</evidence>
<proteinExistence type="predicted"/>
<accession>A0ACC2WTL7</accession>
<dbReference type="EMBL" id="JASBWU010000017">
    <property type="protein sequence ID" value="KAJ9115105.1"/>
    <property type="molecule type" value="Genomic_DNA"/>
</dbReference>
<organism evidence="1 2">
    <name type="scientific">Naganishia vaughanmartiniae</name>
    <dbReference type="NCBI Taxonomy" id="1424756"/>
    <lineage>
        <taxon>Eukaryota</taxon>
        <taxon>Fungi</taxon>
        <taxon>Dikarya</taxon>
        <taxon>Basidiomycota</taxon>
        <taxon>Agaricomycotina</taxon>
        <taxon>Tremellomycetes</taxon>
        <taxon>Filobasidiales</taxon>
        <taxon>Filobasidiaceae</taxon>
        <taxon>Naganishia</taxon>
    </lineage>
</organism>
<reference evidence="1" key="1">
    <citation type="submission" date="2023-04" db="EMBL/GenBank/DDBJ databases">
        <title>Draft Genome sequencing of Naganishia species isolated from polar environments using Oxford Nanopore Technology.</title>
        <authorList>
            <person name="Leo P."/>
            <person name="Venkateswaran K."/>
        </authorList>
    </citation>
    <scope>NUCLEOTIDE SEQUENCE</scope>
    <source>
        <strain evidence="1">MNA-CCFEE 5425</strain>
    </source>
</reference>
<dbReference type="Proteomes" id="UP001243375">
    <property type="component" value="Unassembled WGS sequence"/>
</dbReference>
<gene>
    <name evidence="1" type="ORF">QFC22_005435</name>
</gene>
<name>A0ACC2WTL7_9TREE</name>
<protein>
    <submittedName>
        <fullName evidence="1">Uncharacterized protein</fullName>
    </submittedName>
</protein>
<evidence type="ECO:0000313" key="1">
    <source>
        <dbReference type="EMBL" id="KAJ9115105.1"/>
    </source>
</evidence>